<feature type="domain" description="Argininosuccinate lyase C-terminal" evidence="5">
    <location>
        <begin position="358"/>
        <end position="426"/>
    </location>
</feature>
<protein>
    <recommendedName>
        <fullName evidence="2">Arginosuccinase</fullName>
    </recommendedName>
</protein>
<feature type="domain" description="Fumarate lyase N-terminal" evidence="4">
    <location>
        <begin position="27"/>
        <end position="289"/>
    </location>
</feature>
<evidence type="ECO:0000259" key="5">
    <source>
        <dbReference type="Pfam" id="PF14698"/>
    </source>
</evidence>
<evidence type="ECO:0000313" key="6">
    <source>
        <dbReference type="EMBL" id="KAF2165374.1"/>
    </source>
</evidence>
<feature type="coiled-coil region" evidence="3">
    <location>
        <begin position="459"/>
        <end position="486"/>
    </location>
</feature>
<evidence type="ECO:0000256" key="3">
    <source>
        <dbReference type="SAM" id="Coils"/>
    </source>
</evidence>
<reference evidence="6" key="1">
    <citation type="journal article" date="2020" name="Stud. Mycol.">
        <title>101 Dothideomycetes genomes: a test case for predicting lifestyles and emergence of pathogens.</title>
        <authorList>
            <person name="Haridas S."/>
            <person name="Albert R."/>
            <person name="Binder M."/>
            <person name="Bloem J."/>
            <person name="Labutti K."/>
            <person name="Salamov A."/>
            <person name="Andreopoulos B."/>
            <person name="Baker S."/>
            <person name="Barry K."/>
            <person name="Bills G."/>
            <person name="Bluhm B."/>
            <person name="Cannon C."/>
            <person name="Castanera R."/>
            <person name="Culley D."/>
            <person name="Daum C."/>
            <person name="Ezra D."/>
            <person name="Gonzalez J."/>
            <person name="Henrissat B."/>
            <person name="Kuo A."/>
            <person name="Liang C."/>
            <person name="Lipzen A."/>
            <person name="Lutzoni F."/>
            <person name="Magnuson J."/>
            <person name="Mondo S."/>
            <person name="Nolan M."/>
            <person name="Ohm R."/>
            <person name="Pangilinan J."/>
            <person name="Park H.-J."/>
            <person name="Ramirez L."/>
            <person name="Alfaro M."/>
            <person name="Sun H."/>
            <person name="Tritt A."/>
            <person name="Yoshinaga Y."/>
            <person name="Zwiers L.-H."/>
            <person name="Turgeon B."/>
            <person name="Goodwin S."/>
            <person name="Spatafora J."/>
            <person name="Crous P."/>
            <person name="Grigoriev I."/>
        </authorList>
    </citation>
    <scope>NUCLEOTIDE SEQUENCE</scope>
    <source>
        <strain evidence="6">ATCC 36951</strain>
    </source>
</reference>
<keyword evidence="3" id="KW-0175">Coiled coil</keyword>
<dbReference type="GO" id="GO:0042450">
    <property type="term" value="P:L-arginine biosynthetic process via ornithine"/>
    <property type="evidence" value="ECO:0007669"/>
    <property type="project" value="InterPro"/>
</dbReference>
<dbReference type="OrthoDB" id="2561043at2759"/>
<dbReference type="PRINTS" id="PR00145">
    <property type="entry name" value="ARGSUCLYASE"/>
</dbReference>
<dbReference type="InterPro" id="IPR009049">
    <property type="entry name" value="Argininosuccinate_lyase"/>
</dbReference>
<keyword evidence="7" id="KW-1185">Reference proteome</keyword>
<dbReference type="Gene3D" id="1.20.200.10">
    <property type="entry name" value="Fumarase/aspartase (Central domain)"/>
    <property type="match status" value="1"/>
</dbReference>
<dbReference type="GeneID" id="54563908"/>
<dbReference type="EMBL" id="ML993600">
    <property type="protein sequence ID" value="KAF2165374.1"/>
    <property type="molecule type" value="Genomic_DNA"/>
</dbReference>
<evidence type="ECO:0000256" key="2">
    <source>
        <dbReference type="ARBA" id="ARBA00032749"/>
    </source>
</evidence>
<dbReference type="PRINTS" id="PR00149">
    <property type="entry name" value="FUMRATELYASE"/>
</dbReference>
<dbReference type="Pfam" id="PF00206">
    <property type="entry name" value="Lyase_1"/>
    <property type="match status" value="1"/>
</dbReference>
<dbReference type="InterPro" id="IPR022761">
    <property type="entry name" value="Fumarate_lyase_N"/>
</dbReference>
<proteinExistence type="inferred from homology"/>
<dbReference type="InterPro" id="IPR008948">
    <property type="entry name" value="L-Aspartase-like"/>
</dbReference>
<sequence>MSALVQKHKEQPQLDWEVKNLASVLRVDEAHAVMLAEQGLITESQAGAILGVIDQLKAAGPSKFASKPGYGSIVLQIERVLATHIGEDTAGRLSIARSRLDQGATVRRVADRDSALEVAHRLTELLATLADVAERHKDVPTISYTHLQQAQPANFGHYLLAFEDRLEDAFDQLTQVYDRIDRCPLGAVGLSGTNLPTNRHRTASLLGFSQILDNSRRGRDAYYQIEMACTLAMIMTILNDLCTDLHVFSSTEFGVVEIDDCHCGTSSIFPQKKNPFALEIVKKVAQDAAGWVATALATFRNEGTGDTANRSLGILGDACNKTSAMLQLTSEILNLMVVNRSRCEALLKNTWVTTNFLANTLLLNHGVSYRTAHGVVARLVKNSLENRISRADVTIEMLQAAAEQMGVTGLGMSEQELRAALDPAEYIQQSSSFGSVGPEQVKRLLTSSRQKVVANCLWVESKERHLESADAELREVTEKLRVHKRV</sequence>
<dbReference type="GO" id="GO:0004056">
    <property type="term" value="F:argininosuccinate lyase activity"/>
    <property type="evidence" value="ECO:0007669"/>
    <property type="project" value="InterPro"/>
</dbReference>
<accession>A0A6A6CDU6</accession>
<evidence type="ECO:0000259" key="4">
    <source>
        <dbReference type="Pfam" id="PF00206"/>
    </source>
</evidence>
<dbReference type="Proteomes" id="UP000799537">
    <property type="component" value="Unassembled WGS sequence"/>
</dbReference>
<name>A0A6A6CDU6_ZASCE</name>
<evidence type="ECO:0000313" key="7">
    <source>
        <dbReference type="Proteomes" id="UP000799537"/>
    </source>
</evidence>
<dbReference type="Gene3D" id="1.10.275.10">
    <property type="entry name" value="Fumarase/aspartase (N-terminal domain)"/>
    <property type="match status" value="1"/>
</dbReference>
<dbReference type="Gene3D" id="1.10.40.30">
    <property type="entry name" value="Fumarase/aspartase (C-terminal domain)"/>
    <property type="match status" value="1"/>
</dbReference>
<dbReference type="SUPFAM" id="SSF48557">
    <property type="entry name" value="L-aspartase-like"/>
    <property type="match status" value="1"/>
</dbReference>
<dbReference type="Pfam" id="PF14698">
    <property type="entry name" value="ASL_C2"/>
    <property type="match status" value="1"/>
</dbReference>
<dbReference type="InterPro" id="IPR029419">
    <property type="entry name" value="Arg_succ_lyase_C"/>
</dbReference>
<comment type="similarity">
    <text evidence="1">Belongs to the lyase 1 family. Argininosuccinate lyase subfamily.</text>
</comment>
<evidence type="ECO:0000256" key="1">
    <source>
        <dbReference type="ARBA" id="ARBA00010755"/>
    </source>
</evidence>
<dbReference type="InterPro" id="IPR000362">
    <property type="entry name" value="Fumarate_lyase_fam"/>
</dbReference>
<dbReference type="InterPro" id="IPR024083">
    <property type="entry name" value="Fumarase/histidase_N"/>
</dbReference>
<dbReference type="CDD" id="cd01359">
    <property type="entry name" value="Argininosuccinate_lyase"/>
    <property type="match status" value="1"/>
</dbReference>
<dbReference type="RefSeq" id="XP_033666263.1">
    <property type="nucleotide sequence ID" value="XM_033810636.1"/>
</dbReference>
<dbReference type="PANTHER" id="PTHR43814">
    <property type="entry name" value="ARGININOSUCCINATE LYASE"/>
    <property type="match status" value="1"/>
</dbReference>
<organism evidence="6 7">
    <name type="scientific">Zasmidium cellare ATCC 36951</name>
    <dbReference type="NCBI Taxonomy" id="1080233"/>
    <lineage>
        <taxon>Eukaryota</taxon>
        <taxon>Fungi</taxon>
        <taxon>Dikarya</taxon>
        <taxon>Ascomycota</taxon>
        <taxon>Pezizomycotina</taxon>
        <taxon>Dothideomycetes</taxon>
        <taxon>Dothideomycetidae</taxon>
        <taxon>Mycosphaerellales</taxon>
        <taxon>Mycosphaerellaceae</taxon>
        <taxon>Zasmidium</taxon>
    </lineage>
</organism>
<dbReference type="AlphaFoldDB" id="A0A6A6CDU6"/>
<dbReference type="GO" id="GO:0005829">
    <property type="term" value="C:cytosol"/>
    <property type="evidence" value="ECO:0007669"/>
    <property type="project" value="TreeGrafter"/>
</dbReference>
<dbReference type="PANTHER" id="PTHR43814:SF1">
    <property type="entry name" value="ARGININOSUCCINATE LYASE"/>
    <property type="match status" value="1"/>
</dbReference>
<gene>
    <name evidence="6" type="ORF">M409DRAFT_36908</name>
</gene>